<evidence type="ECO:0000313" key="3">
    <source>
        <dbReference type="Proteomes" id="UP000215459"/>
    </source>
</evidence>
<protein>
    <submittedName>
        <fullName evidence="2">Uncharacterized protein</fullName>
    </submittedName>
</protein>
<evidence type="ECO:0000313" key="2">
    <source>
        <dbReference type="EMBL" id="OYD06948.1"/>
    </source>
</evidence>
<accession>A0A235B3S4</accession>
<proteinExistence type="predicted"/>
<keyword evidence="3" id="KW-1185">Reference proteome</keyword>
<dbReference type="Proteomes" id="UP000215459">
    <property type="component" value="Unassembled WGS sequence"/>
</dbReference>
<comment type="caution">
    <text evidence="2">The sequence shown here is derived from an EMBL/GenBank/DDBJ whole genome shotgun (WGS) entry which is preliminary data.</text>
</comment>
<evidence type="ECO:0000256" key="1">
    <source>
        <dbReference type="SAM" id="MobiDB-lite"/>
    </source>
</evidence>
<dbReference type="Pfam" id="PF20316">
    <property type="entry name" value="DUF6612"/>
    <property type="match status" value="1"/>
</dbReference>
<feature type="region of interest" description="Disordered" evidence="1">
    <location>
        <begin position="315"/>
        <end position="336"/>
    </location>
</feature>
<gene>
    <name evidence="2" type="ORF">CHM34_13500</name>
</gene>
<sequence>MRKKRKTDPFRTLNEGLADRIDIWMRSVKIFVHKSFLRGDFAMKHPIRPILLSFLSVCVLFSGCTPLNGDQEDPENLEAKKEQEQQEKLKQMSAEEIIDHSLSAMEKMKGYRWKSSNKQQYSFSKKPKKDTTVVGEQQVDVISRPLRIHVEGTLSFSRELESQTKPQKGYVTDKKAYLFTNNRWYWKKRSGSEEEMKVYTDPLWVLREVQKRGKDFKVDREGREIILSAALEGSSVDPFVDRRSLELASIHRKDDLPFRDEKMMLRIQVDKKTLRLSRMEQAVEFETAVDKQKVRSRQEWTHVLKGKVSEIAIPERIRNTAAPLPEEEQDEKSSSR</sequence>
<dbReference type="EMBL" id="NOWF01000008">
    <property type="protein sequence ID" value="OYD06948.1"/>
    <property type="molecule type" value="Genomic_DNA"/>
</dbReference>
<dbReference type="AlphaFoldDB" id="A0A235B3S4"/>
<name>A0A235B3S4_9BACL</name>
<reference evidence="2 3" key="1">
    <citation type="submission" date="2017-07" db="EMBL/GenBank/DDBJ databases">
        <title>The genome sequence of Paludifilum halophilum highlights mechanisms for microbial adaptation to high salt environemnts.</title>
        <authorList>
            <person name="Belbahri L."/>
        </authorList>
    </citation>
    <scope>NUCLEOTIDE SEQUENCE [LARGE SCALE GENOMIC DNA]</scope>
    <source>
        <strain evidence="2 3">DSM 102817</strain>
    </source>
</reference>
<organism evidence="2 3">
    <name type="scientific">Paludifilum halophilum</name>
    <dbReference type="NCBI Taxonomy" id="1642702"/>
    <lineage>
        <taxon>Bacteria</taxon>
        <taxon>Bacillati</taxon>
        <taxon>Bacillota</taxon>
        <taxon>Bacilli</taxon>
        <taxon>Bacillales</taxon>
        <taxon>Thermoactinomycetaceae</taxon>
        <taxon>Paludifilum</taxon>
    </lineage>
</organism>
<dbReference type="InterPro" id="IPR046720">
    <property type="entry name" value="DUF6612"/>
</dbReference>